<evidence type="ECO:0000313" key="10">
    <source>
        <dbReference type="Proteomes" id="UP000053259"/>
    </source>
</evidence>
<evidence type="ECO:0000256" key="7">
    <source>
        <dbReference type="SAM" id="MobiDB-lite"/>
    </source>
</evidence>
<evidence type="ECO:0000256" key="3">
    <source>
        <dbReference type="ARBA" id="ARBA00023015"/>
    </source>
</evidence>
<evidence type="ECO:0000256" key="4">
    <source>
        <dbReference type="ARBA" id="ARBA00023163"/>
    </source>
</evidence>
<evidence type="ECO:0000256" key="6">
    <source>
        <dbReference type="ARBA" id="ARBA00038045"/>
    </source>
</evidence>
<keyword evidence="10" id="KW-1185">Reference proteome</keyword>
<accession>A0A0D2AQE8</accession>
<dbReference type="InterPro" id="IPR021740">
    <property type="entry name" value="Velvet"/>
</dbReference>
<dbReference type="Gene3D" id="2.60.40.3960">
    <property type="entry name" value="Velvet domain"/>
    <property type="match status" value="1"/>
</dbReference>
<dbReference type="HOGENOM" id="CLU_022491_0_0_1"/>
<evidence type="ECO:0000259" key="8">
    <source>
        <dbReference type="PROSITE" id="PS51821"/>
    </source>
</evidence>
<dbReference type="STRING" id="253628.A0A0D2AQE8"/>
<feature type="region of interest" description="Disordered" evidence="7">
    <location>
        <begin position="12"/>
        <end position="62"/>
    </location>
</feature>
<keyword evidence="5" id="KW-0539">Nucleus</keyword>
<dbReference type="Proteomes" id="UP000053259">
    <property type="component" value="Unassembled WGS sequence"/>
</dbReference>
<dbReference type="PANTHER" id="PTHR33572">
    <property type="entry name" value="SPORE DEVELOPMENT REGULATOR VOSA"/>
    <property type="match status" value="1"/>
</dbReference>
<evidence type="ECO:0000256" key="5">
    <source>
        <dbReference type="ARBA" id="ARBA00023242"/>
    </source>
</evidence>
<dbReference type="GO" id="GO:0005634">
    <property type="term" value="C:nucleus"/>
    <property type="evidence" value="ECO:0007669"/>
    <property type="project" value="UniProtKB-SubCell"/>
</dbReference>
<dbReference type="GeneID" id="27315115"/>
<dbReference type="InterPro" id="IPR037525">
    <property type="entry name" value="Velvet_dom"/>
</dbReference>
<organism evidence="9 10">
    <name type="scientific">Verruconis gallopava</name>
    <dbReference type="NCBI Taxonomy" id="253628"/>
    <lineage>
        <taxon>Eukaryota</taxon>
        <taxon>Fungi</taxon>
        <taxon>Dikarya</taxon>
        <taxon>Ascomycota</taxon>
        <taxon>Pezizomycotina</taxon>
        <taxon>Dothideomycetes</taxon>
        <taxon>Pleosporomycetidae</taxon>
        <taxon>Venturiales</taxon>
        <taxon>Sympoventuriaceae</taxon>
        <taxon>Verruconis</taxon>
    </lineage>
</organism>
<dbReference type="Pfam" id="PF11754">
    <property type="entry name" value="Velvet"/>
    <property type="match status" value="1"/>
</dbReference>
<keyword evidence="4" id="KW-0804">Transcription</keyword>
<comment type="subcellular location">
    <subcellularLocation>
        <location evidence="1">Nucleus</location>
    </subcellularLocation>
</comment>
<dbReference type="EMBL" id="KN847555">
    <property type="protein sequence ID" value="KIW01374.1"/>
    <property type="molecule type" value="Genomic_DNA"/>
</dbReference>
<dbReference type="GO" id="GO:0030435">
    <property type="term" value="P:sporulation resulting in formation of a cellular spore"/>
    <property type="evidence" value="ECO:0007669"/>
    <property type="project" value="UniProtKB-KW"/>
</dbReference>
<reference evidence="9 10" key="1">
    <citation type="submission" date="2015-01" db="EMBL/GenBank/DDBJ databases">
        <title>The Genome Sequence of Ochroconis gallopava CBS43764.</title>
        <authorList>
            <consortium name="The Broad Institute Genomics Platform"/>
            <person name="Cuomo C."/>
            <person name="de Hoog S."/>
            <person name="Gorbushina A."/>
            <person name="Stielow B."/>
            <person name="Teixiera M."/>
            <person name="Abouelleil A."/>
            <person name="Chapman S.B."/>
            <person name="Priest M."/>
            <person name="Young S.K."/>
            <person name="Wortman J."/>
            <person name="Nusbaum C."/>
            <person name="Birren B."/>
        </authorList>
    </citation>
    <scope>NUCLEOTIDE SEQUENCE [LARGE SCALE GENOMIC DNA]</scope>
    <source>
        <strain evidence="9 10">CBS 43764</strain>
    </source>
</reference>
<name>A0A0D2AQE8_9PEZI</name>
<gene>
    <name evidence="9" type="ORF">PV09_07142</name>
</gene>
<dbReference type="RefSeq" id="XP_016211243.1">
    <property type="nucleotide sequence ID" value="XM_016360871.1"/>
</dbReference>
<evidence type="ECO:0000313" key="9">
    <source>
        <dbReference type="EMBL" id="KIW01374.1"/>
    </source>
</evidence>
<dbReference type="OrthoDB" id="1746739at2759"/>
<dbReference type="PANTHER" id="PTHR33572:SF3">
    <property type="entry name" value="VELVET COMPLEX SUBUNIT B"/>
    <property type="match status" value="1"/>
</dbReference>
<evidence type="ECO:0000256" key="1">
    <source>
        <dbReference type="ARBA" id="ARBA00004123"/>
    </source>
</evidence>
<comment type="similarity">
    <text evidence="6">Belongs to the velvet family. VelB subfamily.</text>
</comment>
<keyword evidence="2" id="KW-0749">Sporulation</keyword>
<dbReference type="AlphaFoldDB" id="A0A0D2AQE8"/>
<feature type="domain" description="Velvet" evidence="8">
    <location>
        <begin position="65"/>
        <end position="338"/>
    </location>
</feature>
<keyword evidence="3" id="KW-0805">Transcription regulation</keyword>
<sequence length="354" mass="39014">MPFYQPQYSYSNSISSLPQGGIPQPPALSQPPMHQHQHQHQHQPVVQQPPPSSSAATSSGVQLVKGGRRYELRVVQQPQRARMCGFGDKDRRPITPPPCIKLIVTDIHTNREIDPNDIDPTFFVLCVDLWDERAANEVNLVRHSNASPAVSISAATPCPYPPPPERPYIGLLNPSQMANYYGQQTTSMAYNSHYEPYMSSTQPGAGQGVPPAYIQAAQTPVSIVPNHSQGMYTRNLIGSLAVNAAKLNDDKNKVGLWFVLQDLSVRTEGVFRLHMRFIDVSSDDPNGSTTLNHEHAPVLASCYSDSFQVYSAKKFPGVVESTPLSRAFATQGIKIPIRKDAKIANQAEYDADDK</sequence>
<dbReference type="PROSITE" id="PS51821">
    <property type="entry name" value="VELVET"/>
    <property type="match status" value="1"/>
</dbReference>
<dbReference type="InParanoid" id="A0A0D2AQE8"/>
<dbReference type="VEuPathDB" id="FungiDB:PV09_07142"/>
<evidence type="ECO:0000256" key="2">
    <source>
        <dbReference type="ARBA" id="ARBA00022969"/>
    </source>
</evidence>
<dbReference type="InterPro" id="IPR038491">
    <property type="entry name" value="Velvet_dom_sf"/>
</dbReference>
<protein>
    <recommendedName>
        <fullName evidence="8">Velvet domain-containing protein</fullName>
    </recommendedName>
</protein>
<proteinExistence type="inferred from homology"/>